<feature type="region of interest" description="Disordered" evidence="5">
    <location>
        <begin position="442"/>
        <end position="482"/>
    </location>
</feature>
<evidence type="ECO:0000256" key="4">
    <source>
        <dbReference type="ARBA" id="ARBA00023136"/>
    </source>
</evidence>
<dbReference type="InParanoid" id="A0A136ILD9"/>
<dbReference type="GO" id="GO:0005886">
    <property type="term" value="C:plasma membrane"/>
    <property type="evidence" value="ECO:0007669"/>
    <property type="project" value="TreeGrafter"/>
</dbReference>
<organism evidence="8 9">
    <name type="scientific">Microdochium bolleyi</name>
    <dbReference type="NCBI Taxonomy" id="196109"/>
    <lineage>
        <taxon>Eukaryota</taxon>
        <taxon>Fungi</taxon>
        <taxon>Dikarya</taxon>
        <taxon>Ascomycota</taxon>
        <taxon>Pezizomycotina</taxon>
        <taxon>Sordariomycetes</taxon>
        <taxon>Xylariomycetidae</taxon>
        <taxon>Xylariales</taxon>
        <taxon>Microdochiaceae</taxon>
        <taxon>Microdochium</taxon>
    </lineage>
</organism>
<name>A0A136ILD9_9PEZI</name>
<gene>
    <name evidence="8" type="ORF">Micbo1qcDRAFT_141225</name>
</gene>
<feature type="transmembrane region" description="Helical" evidence="6">
    <location>
        <begin position="251"/>
        <end position="275"/>
    </location>
</feature>
<dbReference type="PANTHER" id="PTHR23112">
    <property type="entry name" value="G PROTEIN-COUPLED RECEPTOR 157-RELATED"/>
    <property type="match status" value="1"/>
</dbReference>
<feature type="region of interest" description="Disordered" evidence="5">
    <location>
        <begin position="501"/>
        <end position="527"/>
    </location>
</feature>
<evidence type="ECO:0000256" key="2">
    <source>
        <dbReference type="ARBA" id="ARBA00022692"/>
    </source>
</evidence>
<feature type="transmembrane region" description="Helical" evidence="6">
    <location>
        <begin position="165"/>
        <end position="187"/>
    </location>
</feature>
<dbReference type="PANTHER" id="PTHR23112:SF37">
    <property type="entry name" value="G PROTEIN-COUPLED RECEPTOR GPR1"/>
    <property type="match status" value="1"/>
</dbReference>
<keyword evidence="9" id="KW-1185">Reference proteome</keyword>
<evidence type="ECO:0000256" key="1">
    <source>
        <dbReference type="ARBA" id="ARBA00004141"/>
    </source>
</evidence>
<dbReference type="EMBL" id="KQ964276">
    <property type="protein sequence ID" value="KXJ85674.1"/>
    <property type="molecule type" value="Genomic_DNA"/>
</dbReference>
<dbReference type="InterPro" id="IPR017452">
    <property type="entry name" value="GPCR_Rhodpsn_7TM"/>
</dbReference>
<feature type="transmembrane region" description="Helical" evidence="6">
    <location>
        <begin position="342"/>
        <end position="363"/>
    </location>
</feature>
<evidence type="ECO:0000256" key="5">
    <source>
        <dbReference type="SAM" id="MobiDB-lite"/>
    </source>
</evidence>
<dbReference type="CDD" id="cd00637">
    <property type="entry name" value="7tm_classA_rhodopsin-like"/>
    <property type="match status" value="1"/>
</dbReference>
<dbReference type="AlphaFoldDB" id="A0A136ILD9"/>
<dbReference type="GO" id="GO:0004930">
    <property type="term" value="F:G protein-coupled receptor activity"/>
    <property type="evidence" value="ECO:0007669"/>
    <property type="project" value="InterPro"/>
</dbReference>
<comment type="subcellular location">
    <subcellularLocation>
        <location evidence="1">Membrane</location>
        <topology evidence="1">Multi-pass membrane protein</topology>
    </subcellularLocation>
</comment>
<dbReference type="InterPro" id="IPR000276">
    <property type="entry name" value="GPCR_Rhodpsn"/>
</dbReference>
<feature type="region of interest" description="Disordered" evidence="5">
    <location>
        <begin position="408"/>
        <end position="427"/>
    </location>
</feature>
<accession>A0A136ILD9</accession>
<dbReference type="Gene3D" id="1.20.1070.10">
    <property type="entry name" value="Rhodopsin 7-helix transmembrane proteins"/>
    <property type="match status" value="1"/>
</dbReference>
<evidence type="ECO:0000256" key="3">
    <source>
        <dbReference type="ARBA" id="ARBA00022989"/>
    </source>
</evidence>
<protein>
    <submittedName>
        <fullName evidence="8">G protein-coupled glucose receptor regulating Gpa2-domain-containing protein</fullName>
    </submittedName>
</protein>
<feature type="transmembrane region" description="Helical" evidence="6">
    <location>
        <begin position="199"/>
        <end position="221"/>
    </location>
</feature>
<keyword evidence="2 6" id="KW-0812">Transmembrane</keyword>
<proteinExistence type="predicted"/>
<keyword evidence="4 6" id="KW-0472">Membrane</keyword>
<dbReference type="Pfam" id="PF00001">
    <property type="entry name" value="7tm_1"/>
    <property type="match status" value="1"/>
</dbReference>
<evidence type="ECO:0000313" key="8">
    <source>
        <dbReference type="EMBL" id="KXJ85674.1"/>
    </source>
</evidence>
<keyword evidence="3 6" id="KW-1133">Transmembrane helix</keyword>
<sequence>MTYPPYNEDNGYAPLPPVSDTLTGLPPAHRSGLIAVAFFGTLSFVTSSVLFAFLTVKLVRWRLAPPPPSPTLEERRAAEDAKNTNDIVLGLTSKNFGPDRGRTGNAPTATVQAPYKRKAPNQFLILVYNLLLADMHQATAFMLNISWLARDEISVGTHTCWAQGFFVSNGDLAASCFITAIALHTYFAIVRGYRPPHRVLYTLIALLWVFVYLLGGLGIAITNNGKGVGGLYVRAAAWCWMNVTYESYRLWLHYFWIFASLATTSVLYTLIFLFLRSKKNAAPPDTRQNNQGSDSGFDAAAAAMAASGHHPAFLVYPVIYVLCTAPLAFGRIATMAGAHVSIEYFCLAGALIASNGWLDVVLFSTTRDSILFKSSVDTEEDGIGTFAFMRTPHGRRYGNMVWVQGGLNDGTNRSGGSGGVRGQRKNGSRGWEVLGERMGWRGTLGRSSSRASRRDNWPMGPGALSQESLRTGGADMPDGGNNAIMLDTVTTVVVEIDRDLKEREPSAFSVESSDKDDIVHKTQPMRI</sequence>
<dbReference type="OrthoDB" id="100006at2759"/>
<keyword evidence="8" id="KW-0675">Receptor</keyword>
<feature type="transmembrane region" description="Helical" evidence="6">
    <location>
        <begin position="313"/>
        <end position="336"/>
    </location>
</feature>
<dbReference type="Proteomes" id="UP000070501">
    <property type="component" value="Unassembled WGS sequence"/>
</dbReference>
<feature type="domain" description="G-protein coupled receptors family 1 profile" evidence="7">
    <location>
        <begin position="104"/>
        <end position="363"/>
    </location>
</feature>
<evidence type="ECO:0000313" key="9">
    <source>
        <dbReference type="Proteomes" id="UP000070501"/>
    </source>
</evidence>
<feature type="transmembrane region" description="Helical" evidence="6">
    <location>
        <begin position="123"/>
        <end position="145"/>
    </location>
</feature>
<dbReference type="STRING" id="196109.A0A136ILD9"/>
<dbReference type="PROSITE" id="PS50262">
    <property type="entry name" value="G_PROTEIN_RECEP_F1_2"/>
    <property type="match status" value="1"/>
</dbReference>
<dbReference type="GO" id="GO:0007189">
    <property type="term" value="P:adenylate cyclase-activating G protein-coupled receptor signaling pathway"/>
    <property type="evidence" value="ECO:0007669"/>
    <property type="project" value="TreeGrafter"/>
</dbReference>
<reference evidence="9" key="1">
    <citation type="submission" date="2016-02" db="EMBL/GenBank/DDBJ databases">
        <title>Draft genome sequence of Microdochium bolleyi, a fungal endophyte of beachgrass.</title>
        <authorList>
            <consortium name="DOE Joint Genome Institute"/>
            <person name="David A.S."/>
            <person name="May G."/>
            <person name="Haridas S."/>
            <person name="Lim J."/>
            <person name="Wang M."/>
            <person name="Labutti K."/>
            <person name="Lipzen A."/>
            <person name="Barry K."/>
            <person name="Grigoriev I.V."/>
        </authorList>
    </citation>
    <scope>NUCLEOTIDE SEQUENCE [LARGE SCALE GENOMIC DNA]</scope>
    <source>
        <strain evidence="9">J235TASD1</strain>
    </source>
</reference>
<evidence type="ECO:0000259" key="7">
    <source>
        <dbReference type="PROSITE" id="PS50262"/>
    </source>
</evidence>
<dbReference type="SUPFAM" id="SSF81321">
    <property type="entry name" value="Family A G protein-coupled receptor-like"/>
    <property type="match status" value="1"/>
</dbReference>
<feature type="transmembrane region" description="Helical" evidence="6">
    <location>
        <begin position="32"/>
        <end position="54"/>
    </location>
</feature>
<evidence type="ECO:0000256" key="6">
    <source>
        <dbReference type="SAM" id="Phobius"/>
    </source>
</evidence>